<dbReference type="Proteomes" id="UP000886047">
    <property type="component" value="Unassembled WGS sequence"/>
</dbReference>
<comment type="caution">
    <text evidence="1">The sequence shown here is derived from an EMBL/GenBank/DDBJ whole genome shotgun (WGS) entry which is preliminary data.</text>
</comment>
<dbReference type="EMBL" id="DSDK01000449">
    <property type="protein sequence ID" value="HDR51582.1"/>
    <property type="molecule type" value="Genomic_DNA"/>
</dbReference>
<gene>
    <name evidence="1" type="ORF">ENN90_08175</name>
</gene>
<proteinExistence type="predicted"/>
<protein>
    <submittedName>
        <fullName evidence="1">Uncharacterized protein</fullName>
    </submittedName>
</protein>
<reference evidence="1" key="1">
    <citation type="journal article" date="2020" name="mSystems">
        <title>Genome- and Community-Level Interaction Insights into Carbon Utilization and Element Cycling Functions of Hydrothermarchaeota in Hydrothermal Sediment.</title>
        <authorList>
            <person name="Zhou Z."/>
            <person name="Liu Y."/>
            <person name="Xu W."/>
            <person name="Pan J."/>
            <person name="Luo Z.H."/>
            <person name="Li M."/>
        </authorList>
    </citation>
    <scope>NUCLEOTIDE SEQUENCE [LARGE SCALE GENOMIC DNA]</scope>
    <source>
        <strain evidence="1">SpSt-1217</strain>
    </source>
</reference>
<organism evidence="1">
    <name type="scientific">Mariniphaga anaerophila</name>
    <dbReference type="NCBI Taxonomy" id="1484053"/>
    <lineage>
        <taxon>Bacteria</taxon>
        <taxon>Pseudomonadati</taxon>
        <taxon>Bacteroidota</taxon>
        <taxon>Bacteroidia</taxon>
        <taxon>Marinilabiliales</taxon>
        <taxon>Prolixibacteraceae</taxon>
        <taxon>Mariniphaga</taxon>
    </lineage>
</organism>
<accession>A0A831LHE4</accession>
<dbReference type="AlphaFoldDB" id="A0A831LHE4"/>
<evidence type="ECO:0000313" key="1">
    <source>
        <dbReference type="EMBL" id="HDR51582.1"/>
    </source>
</evidence>
<name>A0A831LHE4_9BACT</name>
<sequence>MDNSNTENYGKCPGNPVRLNSIPASRLFLNNLVTTDGDYIIYHRKGSVMENSEIIDHYEIFTTAKQYDDIYISIYNRRNSWVPPAGYLFEDGILCPDLTEDDDDMAEIIESVLQGIDKKYFYEDQRNIEDFMLSIAEGDELNSFIECSAGVNFELKNFPVSYFKSYLHTFTFLSDEKQFEMLKKIPKREKGNLTN</sequence>